<proteinExistence type="inferred from homology"/>
<evidence type="ECO:0000256" key="3">
    <source>
        <dbReference type="ARBA" id="ARBA00022801"/>
    </source>
</evidence>
<dbReference type="EMBL" id="JPOX01000019">
    <property type="protein sequence ID" value="KFX46315.1"/>
    <property type="molecule type" value="Genomic_DNA"/>
</dbReference>
<dbReference type="Gene3D" id="3.40.630.20">
    <property type="entry name" value="Peptidase C15, pyroglutamyl peptidase I-like"/>
    <property type="match status" value="1"/>
</dbReference>
<accession>A0A093V2B1</accession>
<organism evidence="5">
    <name type="scientific">Talaromyces marneffei PM1</name>
    <dbReference type="NCBI Taxonomy" id="1077442"/>
    <lineage>
        <taxon>Eukaryota</taxon>
        <taxon>Fungi</taxon>
        <taxon>Dikarya</taxon>
        <taxon>Ascomycota</taxon>
        <taxon>Pezizomycotina</taxon>
        <taxon>Eurotiomycetes</taxon>
        <taxon>Eurotiomycetidae</taxon>
        <taxon>Eurotiales</taxon>
        <taxon>Trichocomaceae</taxon>
        <taxon>Talaromyces</taxon>
        <taxon>Talaromyces sect. Talaromyces</taxon>
    </lineage>
</organism>
<name>A0A093V2B1_TALMA</name>
<reference evidence="5" key="1">
    <citation type="journal article" date="2014" name="PLoS Genet.">
        <title>Signature Gene Expression Reveals Novel Clues to the Molecular Mechanisms of Dimorphic Transition in Penicillium marneffei.</title>
        <authorList>
            <person name="Yang E."/>
            <person name="Wang G."/>
            <person name="Cai J."/>
            <person name="Woo P.C."/>
            <person name="Lau S.K."/>
            <person name="Yuen K.-Y."/>
            <person name="Chow W.-N."/>
            <person name="Lin X."/>
        </authorList>
    </citation>
    <scope>NUCLEOTIDE SEQUENCE [LARGE SCALE GENOMIC DNA]</scope>
    <source>
        <strain evidence="5">PM1</strain>
    </source>
</reference>
<dbReference type="PANTHER" id="PTHR23402:SF1">
    <property type="entry name" value="PYROGLUTAMYL-PEPTIDASE I"/>
    <property type="match status" value="1"/>
</dbReference>
<evidence type="ECO:0000313" key="5">
    <source>
        <dbReference type="EMBL" id="KFX46315.1"/>
    </source>
</evidence>
<dbReference type="eggNOG" id="KOG4755">
    <property type="taxonomic scope" value="Eukaryota"/>
</dbReference>
<dbReference type="InterPro" id="IPR036440">
    <property type="entry name" value="Peptidase_C15-like_sf"/>
</dbReference>
<dbReference type="AlphaFoldDB" id="A0A093V2B1"/>
<evidence type="ECO:0000256" key="1">
    <source>
        <dbReference type="ARBA" id="ARBA00006641"/>
    </source>
</evidence>
<dbReference type="HOGENOM" id="CLU_043960_0_0_1"/>
<evidence type="ECO:0000256" key="4">
    <source>
        <dbReference type="ARBA" id="ARBA00022807"/>
    </source>
</evidence>
<protein>
    <submittedName>
        <fullName evidence="5">Pyroglutamyl-peptidase 1</fullName>
    </submittedName>
</protein>
<keyword evidence="4" id="KW-0788">Thiol protease</keyword>
<dbReference type="GO" id="GO:0006508">
    <property type="term" value="P:proteolysis"/>
    <property type="evidence" value="ECO:0007669"/>
    <property type="project" value="UniProtKB-KW"/>
</dbReference>
<gene>
    <name evidence="5" type="ORF">GQ26_0190620</name>
</gene>
<dbReference type="InterPro" id="IPR016125">
    <property type="entry name" value="Peptidase_C15-like"/>
</dbReference>
<dbReference type="GO" id="GO:0008234">
    <property type="term" value="F:cysteine-type peptidase activity"/>
    <property type="evidence" value="ECO:0007669"/>
    <property type="project" value="UniProtKB-KW"/>
</dbReference>
<keyword evidence="2" id="KW-0645">Protease</keyword>
<comment type="similarity">
    <text evidence="1">Belongs to the peptidase C15 family.</text>
</comment>
<dbReference type="SUPFAM" id="SSF53182">
    <property type="entry name" value="Pyrrolidone carboxyl peptidase (pyroglutamate aminopeptidase)"/>
    <property type="match status" value="1"/>
</dbReference>
<evidence type="ECO:0000256" key="2">
    <source>
        <dbReference type="ARBA" id="ARBA00022670"/>
    </source>
</evidence>
<sequence length="273" mass="29962">MGDVGIVVDPAIDPTSPPTSQEINVLVTGFGPFRSFDVNASFLIAQSLPSSFTLPPKENDTIGGTEIPAPREVRIHVHPEPIKVSYATIRAQLPDILDDFSKTHNGNRPDLIVHMGIASTRPYYSVETQAHRDNYRIPDVDGRSGYQDGEKIWRGKGFPPILMPGPAEGSEDKSAVQTSGLKMVPYPANEHFLQVWKSLLPAETDLRTSNDAGHYACDFIFYTSLAQALEEGRDRSIVFYHVPVTTDPASIELGTKVAVALIKSMVKCWVDGE</sequence>
<dbReference type="PANTHER" id="PTHR23402">
    <property type="entry name" value="PROTEASE FAMILY C15 PYROGLUTAMYL-PEPTIDASE I-RELATED"/>
    <property type="match status" value="1"/>
</dbReference>
<keyword evidence="3" id="KW-0378">Hydrolase</keyword>
<comment type="caution">
    <text evidence="5">The sequence shown here is derived from an EMBL/GenBank/DDBJ whole genome shotgun (WGS) entry which is preliminary data.</text>
</comment>